<protein>
    <submittedName>
        <fullName evidence="1">Uncharacterized protein</fullName>
    </submittedName>
</protein>
<gene>
    <name evidence="1" type="ORF">SAMN02746098_00367</name>
</gene>
<reference evidence="2" key="1">
    <citation type="submission" date="2016-11" db="EMBL/GenBank/DDBJ databases">
        <authorList>
            <person name="Varghese N."/>
            <person name="Submissions S."/>
        </authorList>
    </citation>
    <scope>NUCLEOTIDE SEQUENCE [LARGE SCALE GENOMIC DNA]</scope>
    <source>
        <strain evidence="2">DSM 15449</strain>
    </source>
</reference>
<evidence type="ECO:0000313" key="1">
    <source>
        <dbReference type="EMBL" id="SHH17687.1"/>
    </source>
</evidence>
<dbReference type="Proteomes" id="UP000183954">
    <property type="component" value="Unassembled WGS sequence"/>
</dbReference>
<dbReference type="AlphaFoldDB" id="A0A1M5QU60"/>
<proteinExistence type="predicted"/>
<keyword evidence="2" id="KW-1185">Reference proteome</keyword>
<dbReference type="EMBL" id="FQXJ01000003">
    <property type="protein sequence ID" value="SHH17687.1"/>
    <property type="molecule type" value="Genomic_DNA"/>
</dbReference>
<accession>A0A1M5QU60</accession>
<evidence type="ECO:0000313" key="2">
    <source>
        <dbReference type="Proteomes" id="UP000183954"/>
    </source>
</evidence>
<sequence>MLYGILGTLGATKVNLVTPQTVLAEFIEHTIYRAKALKFIIPYPEVGLSALFFLKKVWLSSKRAFKKIITPQSLAMSMFSYGADDEIRTRDPRLGNSMSLVLSSPRY</sequence>
<organism evidence="1 2">
    <name type="scientific">Desulfosporosinus lacus DSM 15449</name>
    <dbReference type="NCBI Taxonomy" id="1121420"/>
    <lineage>
        <taxon>Bacteria</taxon>
        <taxon>Bacillati</taxon>
        <taxon>Bacillota</taxon>
        <taxon>Clostridia</taxon>
        <taxon>Eubacteriales</taxon>
        <taxon>Desulfitobacteriaceae</taxon>
        <taxon>Desulfosporosinus</taxon>
    </lineage>
</organism>
<name>A0A1M5QU60_9FIRM</name>